<dbReference type="Pfam" id="PF07690">
    <property type="entry name" value="MFS_1"/>
    <property type="match status" value="1"/>
</dbReference>
<name>A0A4Q1BMJ7_TREME</name>
<dbReference type="OrthoDB" id="6428749at2759"/>
<feature type="transmembrane region" description="Helical" evidence="4">
    <location>
        <begin position="753"/>
        <end position="777"/>
    </location>
</feature>
<keyword evidence="4" id="KW-0472">Membrane</keyword>
<dbReference type="PROSITE" id="PS50850">
    <property type="entry name" value="MFS"/>
    <property type="match status" value="1"/>
</dbReference>
<reference evidence="6 7" key="1">
    <citation type="submission" date="2016-06" db="EMBL/GenBank/DDBJ databases">
        <title>Evolution of pathogenesis and genome organization in the Tremellales.</title>
        <authorList>
            <person name="Cuomo C."/>
            <person name="Litvintseva A."/>
            <person name="Heitman J."/>
            <person name="Chen Y."/>
            <person name="Sun S."/>
            <person name="Springer D."/>
            <person name="Dromer F."/>
            <person name="Young S."/>
            <person name="Zeng Q."/>
            <person name="Chapman S."/>
            <person name="Gujja S."/>
            <person name="Saif S."/>
            <person name="Birren B."/>
        </authorList>
    </citation>
    <scope>NUCLEOTIDE SEQUENCE [LARGE SCALE GENOMIC DNA]</scope>
    <source>
        <strain evidence="6 7">ATCC 28783</strain>
    </source>
</reference>
<dbReference type="Pfam" id="PF01425">
    <property type="entry name" value="Amidase"/>
    <property type="match status" value="1"/>
</dbReference>
<accession>A0A4Q1BMJ7</accession>
<dbReference type="SUPFAM" id="SSF103473">
    <property type="entry name" value="MFS general substrate transporter"/>
    <property type="match status" value="1"/>
</dbReference>
<dbReference type="GO" id="GO:0016787">
    <property type="term" value="F:hydrolase activity"/>
    <property type="evidence" value="ECO:0007669"/>
    <property type="project" value="UniProtKB-KW"/>
</dbReference>
<sequence>MITPTSAKIKIQTTISDAIPVAWKIDTSDLPLNVSNYALTCGILTQEEIKIVQYDALGLRDLIAARKLSAVEVITAFGKSAAIAHQTTNCLTAYFLQEGLERAKWLDAEMERTGKPVGPLHGVPVSVKDTVPLRGHRGCSGFAAWTENSEAGEDGTLVSVLRAAGAVFYVKTIVPQAVMQLETDSFLGPCVNPYNTRLTAGGSSGGEGALICAKGSVLGIGTDVGGSIRSPAANNGLFGFKPTSFRLPMTGGRDLMAGQETIPASIGPLASSSRDVDLFVRVILDAKTWEYDMTTVAMPWRPEEVVWKGGSKPIIGVMWDDGVVRPQPPMSNALAYAVEKLEKAGFRVVNYEPFRQAEGWELITKLYHIDGGERLQDVLQSANETIHPLTEWLVNQSKSLTISELMELTVQRDAFREAYAAHFVSSNIDLILCPPSPGPAPLCGTSRYWSYTCIFNLIDYPAAVFPTGLHITLDDKADNPYEFTCRQDKEVWKASKKGSPYSPQLLSIPFRPLERGIQIYFCMACPPVVSPNDVIFRENETAQEDPQDVISDIQRDTVTKSDIELKDLNTVNLVSTEEGEEIVYSIFSPGIKWLIVVLSGAAARLESHTQWTFMINKVTFSVGSTEHAMGLLPSGLISPISGNMFVPAIPTLSTAFSTSEANITLTVTVFLIFQAVTPSLFGAMSDTYGRRPIYISTLGLYLGSNIGLALCPTNSYWLLLLLRALQATGGSAVITIGYGCVADIAAPEERGKFLSFFMIGAMLGPALGPLLGGVFASTLGWRAMFWFLTITAGVILVPLILWVTSFYPLSKTPQLQFSAINIMSALGPCIA</sequence>
<dbReference type="PANTHER" id="PTHR46072:SF4">
    <property type="entry name" value="AMIDASE C550.07-RELATED"/>
    <property type="match status" value="1"/>
</dbReference>
<dbReference type="InterPro" id="IPR036928">
    <property type="entry name" value="AS_sf"/>
</dbReference>
<dbReference type="Gene3D" id="3.90.1300.10">
    <property type="entry name" value="Amidase signature (AS) domain"/>
    <property type="match status" value="1"/>
</dbReference>
<gene>
    <name evidence="6" type="ORF">M231_03682</name>
</gene>
<dbReference type="InterPro" id="IPR036259">
    <property type="entry name" value="MFS_trans_sf"/>
</dbReference>
<keyword evidence="7" id="KW-1185">Reference proteome</keyword>
<evidence type="ECO:0000313" key="7">
    <source>
        <dbReference type="Proteomes" id="UP000289152"/>
    </source>
</evidence>
<feature type="transmembrane region" description="Helical" evidence="4">
    <location>
        <begin position="716"/>
        <end position="741"/>
    </location>
</feature>
<keyword evidence="3" id="KW-0378">Hydrolase</keyword>
<keyword evidence="4" id="KW-1133">Transmembrane helix</keyword>
<dbReference type="GO" id="GO:0016020">
    <property type="term" value="C:membrane"/>
    <property type="evidence" value="ECO:0007669"/>
    <property type="project" value="UniProtKB-SubCell"/>
</dbReference>
<evidence type="ECO:0000256" key="4">
    <source>
        <dbReference type="SAM" id="Phobius"/>
    </source>
</evidence>
<dbReference type="FunCoup" id="A0A4Q1BMJ7">
    <property type="interactions" value="28"/>
</dbReference>
<evidence type="ECO:0000259" key="5">
    <source>
        <dbReference type="PROSITE" id="PS50850"/>
    </source>
</evidence>
<evidence type="ECO:0000313" key="6">
    <source>
        <dbReference type="EMBL" id="RXK39058.1"/>
    </source>
</evidence>
<keyword evidence="4" id="KW-0812">Transmembrane</keyword>
<dbReference type="VEuPathDB" id="FungiDB:TREMEDRAFT_70373"/>
<organism evidence="6 7">
    <name type="scientific">Tremella mesenterica</name>
    <name type="common">Jelly fungus</name>
    <dbReference type="NCBI Taxonomy" id="5217"/>
    <lineage>
        <taxon>Eukaryota</taxon>
        <taxon>Fungi</taxon>
        <taxon>Dikarya</taxon>
        <taxon>Basidiomycota</taxon>
        <taxon>Agaricomycotina</taxon>
        <taxon>Tremellomycetes</taxon>
        <taxon>Tremellales</taxon>
        <taxon>Tremellaceae</taxon>
        <taxon>Tremella</taxon>
    </lineage>
</organism>
<dbReference type="InParanoid" id="A0A4Q1BMJ7"/>
<proteinExistence type="inferred from homology"/>
<dbReference type="InterPro" id="IPR011701">
    <property type="entry name" value="MFS"/>
</dbReference>
<dbReference type="InterPro" id="IPR023631">
    <property type="entry name" value="Amidase_dom"/>
</dbReference>
<dbReference type="VEuPathDB" id="FungiDB:TREMEDRAFT_35703"/>
<protein>
    <recommendedName>
        <fullName evidence="5">Major facilitator superfamily (MFS) profile domain-containing protein</fullName>
    </recommendedName>
</protein>
<dbReference type="AlphaFoldDB" id="A0A4Q1BMJ7"/>
<dbReference type="PANTHER" id="PTHR46072">
    <property type="entry name" value="AMIDASE-RELATED-RELATED"/>
    <property type="match status" value="1"/>
</dbReference>
<evidence type="ECO:0000256" key="3">
    <source>
        <dbReference type="ARBA" id="ARBA00022801"/>
    </source>
</evidence>
<comment type="similarity">
    <text evidence="2">Belongs to the amidase family.</text>
</comment>
<comment type="caution">
    <text evidence="6">The sequence shown here is derived from an EMBL/GenBank/DDBJ whole genome shotgun (WGS) entry which is preliminary data.</text>
</comment>
<feature type="domain" description="Major facilitator superfamily (MFS) profile" evidence="5">
    <location>
        <begin position="627"/>
        <end position="831"/>
    </location>
</feature>
<dbReference type="STRING" id="5217.A0A4Q1BMJ7"/>
<evidence type="ECO:0000256" key="2">
    <source>
        <dbReference type="ARBA" id="ARBA00009199"/>
    </source>
</evidence>
<feature type="transmembrane region" description="Helical" evidence="4">
    <location>
        <begin position="663"/>
        <end position="681"/>
    </location>
</feature>
<comment type="subcellular location">
    <subcellularLocation>
        <location evidence="1">Membrane</location>
        <topology evidence="1">Multi-pass membrane protein</topology>
    </subcellularLocation>
</comment>
<dbReference type="GO" id="GO:0022857">
    <property type="term" value="F:transmembrane transporter activity"/>
    <property type="evidence" value="ECO:0007669"/>
    <property type="project" value="InterPro"/>
</dbReference>
<feature type="transmembrane region" description="Helical" evidence="4">
    <location>
        <begin position="693"/>
        <end position="710"/>
    </location>
</feature>
<dbReference type="Gene3D" id="1.20.1720.10">
    <property type="entry name" value="Multidrug resistance protein D"/>
    <property type="match status" value="1"/>
</dbReference>
<dbReference type="EMBL" id="SDIL01000037">
    <property type="protein sequence ID" value="RXK39058.1"/>
    <property type="molecule type" value="Genomic_DNA"/>
</dbReference>
<dbReference type="Proteomes" id="UP000289152">
    <property type="component" value="Unassembled WGS sequence"/>
</dbReference>
<evidence type="ECO:0000256" key="1">
    <source>
        <dbReference type="ARBA" id="ARBA00004141"/>
    </source>
</evidence>
<dbReference type="SUPFAM" id="SSF75304">
    <property type="entry name" value="Amidase signature (AS) enzymes"/>
    <property type="match status" value="1"/>
</dbReference>
<dbReference type="InterPro" id="IPR020846">
    <property type="entry name" value="MFS_dom"/>
</dbReference>
<feature type="transmembrane region" description="Helical" evidence="4">
    <location>
        <begin position="783"/>
        <end position="807"/>
    </location>
</feature>